<evidence type="ECO:0000256" key="1">
    <source>
        <dbReference type="ARBA" id="ARBA00022490"/>
    </source>
</evidence>
<dbReference type="GO" id="GO:0005524">
    <property type="term" value="F:ATP binding"/>
    <property type="evidence" value="ECO:0007669"/>
    <property type="project" value="InterPro"/>
</dbReference>
<dbReference type="CDD" id="cd14332">
    <property type="entry name" value="UBA_RuvA_C"/>
    <property type="match status" value="1"/>
</dbReference>
<proteinExistence type="inferred from homology"/>
<dbReference type="SMART" id="SM00278">
    <property type="entry name" value="HhH1"/>
    <property type="match status" value="2"/>
</dbReference>
<dbReference type="AlphaFoldDB" id="A0A6N9Q4Q7"/>
<keyword evidence="9" id="KW-1185">Reference proteome</keyword>
<dbReference type="Pfam" id="PF01330">
    <property type="entry name" value="RuvA_N"/>
    <property type="match status" value="1"/>
</dbReference>
<name>A0A6N9Q4Q7_9BACL</name>
<dbReference type="NCBIfam" id="TIGR00084">
    <property type="entry name" value="ruvA"/>
    <property type="match status" value="1"/>
</dbReference>
<evidence type="ECO:0000256" key="5">
    <source>
        <dbReference type="ARBA" id="ARBA00023204"/>
    </source>
</evidence>
<dbReference type="Gene3D" id="1.10.150.20">
    <property type="entry name" value="5' to 3' exonuclease, C-terminal subdomain"/>
    <property type="match status" value="1"/>
</dbReference>
<keyword evidence="5 6" id="KW-0234">DNA repair</keyword>
<keyword evidence="2 6" id="KW-0227">DNA damage</keyword>
<comment type="subunit">
    <text evidence="6">Homotetramer. Forms an RuvA(8)-RuvB(12)-Holliday junction (HJ) complex. HJ DNA is sandwiched between 2 RuvA tetramers; dsDNA enters through RuvA and exits via RuvB. An RuvB hexamer assembles on each DNA strand where it exits the tetramer. Each RuvB hexamer is contacted by two RuvA subunits (via domain III) on 2 adjacent RuvB subunits; this complex drives branch migration. In the full resolvosome a probable DNA-RuvA(4)-RuvB(12)-RuvC(2) complex forms which resolves the HJ.</text>
</comment>
<dbReference type="SUPFAM" id="SSF47781">
    <property type="entry name" value="RuvA domain 2-like"/>
    <property type="match status" value="1"/>
</dbReference>
<comment type="domain">
    <text evidence="6">Has three domains with a flexible linker between the domains II and III and assumes an 'L' shape. Domain III is highly mobile and contacts RuvB.</text>
</comment>
<evidence type="ECO:0000256" key="6">
    <source>
        <dbReference type="HAMAP-Rule" id="MF_00031"/>
    </source>
</evidence>
<dbReference type="InterPro" id="IPR012340">
    <property type="entry name" value="NA-bd_OB-fold"/>
</dbReference>
<comment type="caution">
    <text evidence="6">Lacks conserved residue(s) required for the propagation of feature annotation.</text>
</comment>
<dbReference type="GO" id="GO:0009378">
    <property type="term" value="F:four-way junction helicase activity"/>
    <property type="evidence" value="ECO:0007669"/>
    <property type="project" value="InterPro"/>
</dbReference>
<keyword evidence="3 6" id="KW-0238">DNA-binding</keyword>
<evidence type="ECO:0000313" key="9">
    <source>
        <dbReference type="Proteomes" id="UP000448943"/>
    </source>
</evidence>
<dbReference type="InterPro" id="IPR003583">
    <property type="entry name" value="Hlx-hairpin-Hlx_DNA-bd_motif"/>
</dbReference>
<evidence type="ECO:0000259" key="7">
    <source>
        <dbReference type="SMART" id="SM00278"/>
    </source>
</evidence>
<accession>A0A6N9Q4Q7</accession>
<dbReference type="InterPro" id="IPR000085">
    <property type="entry name" value="RuvA"/>
</dbReference>
<dbReference type="EMBL" id="SIJB01000027">
    <property type="protein sequence ID" value="NBI29753.1"/>
    <property type="molecule type" value="Genomic_DNA"/>
</dbReference>
<dbReference type="Gene3D" id="1.10.8.10">
    <property type="entry name" value="DNA helicase RuvA subunit, C-terminal domain"/>
    <property type="match status" value="1"/>
</dbReference>
<dbReference type="GO" id="GO:0000400">
    <property type="term" value="F:four-way junction DNA binding"/>
    <property type="evidence" value="ECO:0007669"/>
    <property type="project" value="UniProtKB-UniRule"/>
</dbReference>
<dbReference type="GO" id="GO:0006281">
    <property type="term" value="P:DNA repair"/>
    <property type="evidence" value="ECO:0007669"/>
    <property type="project" value="UniProtKB-UniRule"/>
</dbReference>
<dbReference type="Proteomes" id="UP000448943">
    <property type="component" value="Unassembled WGS sequence"/>
</dbReference>
<dbReference type="SUPFAM" id="SSF46929">
    <property type="entry name" value="DNA helicase RuvA subunit, C-terminal domain"/>
    <property type="match status" value="1"/>
</dbReference>
<protein>
    <recommendedName>
        <fullName evidence="6">Holliday junction branch migration complex subunit RuvA</fullName>
    </recommendedName>
</protein>
<dbReference type="InterPro" id="IPR010994">
    <property type="entry name" value="RuvA_2-like"/>
</dbReference>
<dbReference type="GO" id="GO:0009379">
    <property type="term" value="C:Holliday junction helicase complex"/>
    <property type="evidence" value="ECO:0007669"/>
    <property type="project" value="InterPro"/>
</dbReference>
<feature type="domain" description="Helix-hairpin-helix DNA-binding motif class 1" evidence="7">
    <location>
        <begin position="70"/>
        <end position="89"/>
    </location>
</feature>
<comment type="subcellular location">
    <subcellularLocation>
        <location evidence="6">Cytoplasm</location>
    </subcellularLocation>
</comment>
<evidence type="ECO:0000313" key="8">
    <source>
        <dbReference type="EMBL" id="NBI29753.1"/>
    </source>
</evidence>
<dbReference type="GO" id="GO:0048476">
    <property type="term" value="C:Holliday junction resolvase complex"/>
    <property type="evidence" value="ECO:0007669"/>
    <property type="project" value="UniProtKB-UniRule"/>
</dbReference>
<feature type="region of interest" description="Domain III" evidence="6">
    <location>
        <begin position="153"/>
        <end position="206"/>
    </location>
</feature>
<comment type="function">
    <text evidence="6">The RuvA-RuvB-RuvC complex processes Holliday junction (HJ) DNA during genetic recombination and DNA repair, while the RuvA-RuvB complex plays an important role in the rescue of blocked DNA replication forks via replication fork reversal (RFR). RuvA specifically binds to HJ cruciform DNA, conferring on it an open structure. The RuvB hexamer acts as an ATP-dependent pump, pulling dsDNA into and through the RuvAB complex. HJ branch migration allows RuvC to scan DNA until it finds its consensus sequence, where it cleaves and resolves the cruciform DNA.</text>
</comment>
<dbReference type="Pfam" id="PF14520">
    <property type="entry name" value="HHH_5"/>
    <property type="match status" value="1"/>
</dbReference>
<keyword evidence="1 6" id="KW-0963">Cytoplasm</keyword>
<feature type="domain" description="Helix-hairpin-helix DNA-binding motif class 1" evidence="7">
    <location>
        <begin position="105"/>
        <end position="124"/>
    </location>
</feature>
<comment type="caution">
    <text evidence="8">The sequence shown here is derived from an EMBL/GenBank/DDBJ whole genome shotgun (WGS) entry which is preliminary data.</text>
</comment>
<dbReference type="Gene3D" id="2.40.50.140">
    <property type="entry name" value="Nucleic acid-binding proteins"/>
    <property type="match status" value="1"/>
</dbReference>
<dbReference type="InterPro" id="IPR036267">
    <property type="entry name" value="RuvA_C_sf"/>
</dbReference>
<sequence length="206" mass="23164">MLDFLRGTVAQMQTDYIVLDVNGVGYRVFCSNPYVFQVDKEVQVLIHQHVREDAILLYGFKTREEQTLFRRLIDVSGIGPRVAVGILSGATPQNIISSIQQENITFLTKLPGIGKKTAQRVILDLKDKLDHIVSNDSTHDYNVAVSLDQSDVSMPAPWVEAKEALIGLGYSEKEVDQVWEVIRTNIDQNDTVETIMKRALQSLFEG</sequence>
<organism evidence="8 9">
    <name type="scientific">Chengkuizengella marina</name>
    <dbReference type="NCBI Taxonomy" id="2507566"/>
    <lineage>
        <taxon>Bacteria</taxon>
        <taxon>Bacillati</taxon>
        <taxon>Bacillota</taxon>
        <taxon>Bacilli</taxon>
        <taxon>Bacillales</taxon>
        <taxon>Paenibacillaceae</taxon>
        <taxon>Chengkuizengella</taxon>
    </lineage>
</organism>
<evidence type="ECO:0000256" key="4">
    <source>
        <dbReference type="ARBA" id="ARBA00023172"/>
    </source>
</evidence>
<gene>
    <name evidence="6 8" type="primary">ruvA</name>
    <name evidence="8" type="ORF">ERL59_12375</name>
</gene>
<evidence type="ECO:0000256" key="2">
    <source>
        <dbReference type="ARBA" id="ARBA00022763"/>
    </source>
</evidence>
<dbReference type="SUPFAM" id="SSF50249">
    <property type="entry name" value="Nucleic acid-binding proteins"/>
    <property type="match status" value="1"/>
</dbReference>
<dbReference type="GO" id="GO:0006310">
    <property type="term" value="P:DNA recombination"/>
    <property type="evidence" value="ECO:0007669"/>
    <property type="project" value="UniProtKB-UniRule"/>
</dbReference>
<keyword evidence="4 6" id="KW-0233">DNA recombination</keyword>
<dbReference type="GO" id="GO:0016787">
    <property type="term" value="F:hydrolase activity"/>
    <property type="evidence" value="ECO:0007669"/>
    <property type="project" value="UniProtKB-KW"/>
</dbReference>
<dbReference type="InterPro" id="IPR013849">
    <property type="entry name" value="DNA_helicase_Holl-junc_RuvA_I"/>
</dbReference>
<dbReference type="RefSeq" id="WP_160646556.1">
    <property type="nucleotide sequence ID" value="NZ_SIJB01000027.1"/>
</dbReference>
<dbReference type="GO" id="GO:0005737">
    <property type="term" value="C:cytoplasm"/>
    <property type="evidence" value="ECO:0007669"/>
    <property type="project" value="UniProtKB-SubCell"/>
</dbReference>
<evidence type="ECO:0000256" key="3">
    <source>
        <dbReference type="ARBA" id="ARBA00023125"/>
    </source>
</evidence>
<keyword evidence="8" id="KW-0378">Hydrolase</keyword>
<dbReference type="OrthoDB" id="5293449at2"/>
<reference evidence="8 9" key="1">
    <citation type="submission" date="2019-01" db="EMBL/GenBank/DDBJ databases">
        <title>Chengkuizengella sp. nov., isolated from deep-sea sediment of East Pacific Ocean.</title>
        <authorList>
            <person name="Yang J."/>
            <person name="Lai Q."/>
            <person name="Shao Z."/>
        </authorList>
    </citation>
    <scope>NUCLEOTIDE SEQUENCE [LARGE SCALE GENOMIC DNA]</scope>
    <source>
        <strain evidence="8 9">YPA3-1-1</strain>
    </source>
</reference>
<dbReference type="InterPro" id="IPR011114">
    <property type="entry name" value="RuvA_C"/>
</dbReference>
<comment type="similarity">
    <text evidence="6">Belongs to the RuvA family.</text>
</comment>
<dbReference type="Pfam" id="PF07499">
    <property type="entry name" value="RuvA_C"/>
    <property type="match status" value="1"/>
</dbReference>
<dbReference type="HAMAP" id="MF_00031">
    <property type="entry name" value="DNA_HJ_migration_RuvA"/>
    <property type="match status" value="1"/>
</dbReference>